<keyword evidence="1" id="KW-1133">Transmembrane helix</keyword>
<name>A0A2K9LV07_9GAMM</name>
<protein>
    <submittedName>
        <fullName evidence="2">Uncharacterized protein</fullName>
    </submittedName>
</protein>
<keyword evidence="1" id="KW-0472">Membrane</keyword>
<feature type="transmembrane region" description="Helical" evidence="1">
    <location>
        <begin position="37"/>
        <end position="52"/>
    </location>
</feature>
<feature type="transmembrane region" description="Helical" evidence="1">
    <location>
        <begin position="64"/>
        <end position="81"/>
    </location>
</feature>
<evidence type="ECO:0000256" key="1">
    <source>
        <dbReference type="SAM" id="Phobius"/>
    </source>
</evidence>
<evidence type="ECO:0000313" key="3">
    <source>
        <dbReference type="Proteomes" id="UP000235116"/>
    </source>
</evidence>
<keyword evidence="1" id="KW-0812">Transmembrane</keyword>
<keyword evidence="3" id="KW-1185">Reference proteome</keyword>
<dbReference type="OrthoDB" id="6896705at2"/>
<dbReference type="AlphaFoldDB" id="A0A2K9LV07"/>
<dbReference type="RefSeq" id="WP_101896067.1">
    <property type="nucleotide sequence ID" value="NZ_CP022684.1"/>
</dbReference>
<dbReference type="Proteomes" id="UP000235116">
    <property type="component" value="Chromosome"/>
</dbReference>
<sequence>MHKSIFIFIVIFVAVASTVNVYLILNDSDWSERTYTLWNFVVAILFAVWAVKDQESKGSKFLDLGYVYFVAWPFVLPFYLVKSRGLVEGITMFLGFVSLATFPWLSGLIAYVYFT</sequence>
<organism evidence="2 3">
    <name type="scientific">Ketobacter alkanivorans</name>
    <dbReference type="NCBI Taxonomy" id="1917421"/>
    <lineage>
        <taxon>Bacteria</taxon>
        <taxon>Pseudomonadati</taxon>
        <taxon>Pseudomonadota</taxon>
        <taxon>Gammaproteobacteria</taxon>
        <taxon>Pseudomonadales</taxon>
        <taxon>Ketobacteraceae</taxon>
        <taxon>Ketobacter</taxon>
    </lineage>
</organism>
<evidence type="ECO:0000313" key="2">
    <source>
        <dbReference type="EMBL" id="AUM14694.1"/>
    </source>
</evidence>
<reference evidence="3" key="1">
    <citation type="submission" date="2017-08" db="EMBL/GenBank/DDBJ databases">
        <title>Direct submision.</title>
        <authorList>
            <person name="Kim S.-J."/>
            <person name="Rhee S.-K."/>
        </authorList>
    </citation>
    <scope>NUCLEOTIDE SEQUENCE [LARGE SCALE GENOMIC DNA]</scope>
    <source>
        <strain evidence="3">GI5</strain>
    </source>
</reference>
<accession>A0A2K9LV07</accession>
<proteinExistence type="predicted"/>
<feature type="transmembrane region" description="Helical" evidence="1">
    <location>
        <begin position="93"/>
        <end position="114"/>
    </location>
</feature>
<gene>
    <name evidence="2" type="ORF">Kalk_20670</name>
</gene>
<dbReference type="EMBL" id="CP022684">
    <property type="protein sequence ID" value="AUM14694.1"/>
    <property type="molecule type" value="Genomic_DNA"/>
</dbReference>
<dbReference type="KEGG" id="kak:Kalk_20670"/>
<feature type="transmembrane region" description="Helical" evidence="1">
    <location>
        <begin position="6"/>
        <end position="25"/>
    </location>
</feature>